<dbReference type="AlphaFoldDB" id="A0A451G4P8"/>
<proteinExistence type="predicted"/>
<protein>
    <submittedName>
        <fullName evidence="1">Uncharacterized protein</fullName>
    </submittedName>
</protein>
<organism evidence="1 2">
    <name type="scientific">Hydrogenovibrio thermophilus</name>
    <dbReference type="NCBI Taxonomy" id="265883"/>
    <lineage>
        <taxon>Bacteria</taxon>
        <taxon>Pseudomonadati</taxon>
        <taxon>Pseudomonadota</taxon>
        <taxon>Gammaproteobacteria</taxon>
        <taxon>Thiotrichales</taxon>
        <taxon>Piscirickettsiaceae</taxon>
        <taxon>Hydrogenovibrio</taxon>
    </lineage>
</organism>
<evidence type="ECO:0000313" key="2">
    <source>
        <dbReference type="Proteomes" id="UP000285478"/>
    </source>
</evidence>
<keyword evidence="2" id="KW-1185">Reference proteome</keyword>
<dbReference type="KEGG" id="htr:EPV75_01620"/>
<gene>
    <name evidence="1" type="ORF">EPV75_01620</name>
</gene>
<name>A0A451G4P8_9GAMM</name>
<accession>A0A451G4P8</accession>
<dbReference type="Proteomes" id="UP000285478">
    <property type="component" value="Chromosome"/>
</dbReference>
<sequence>MSGWNLVKRPGLVVIGLLVLLLSACSKPPVELTTVKIVDNLDRGSGNFDRMLQICFTEPLRADYYHHAVLISNQGFKIEGGSMLRPLASDPDNKCQLRNLYNYVGKDSPPGVREMIKEFMVPGNVNQVLIQIYDEQPTGNELPIEEKLFRNI</sequence>
<reference evidence="1 2" key="1">
    <citation type="journal article" date="2018" name="Environ. Microbiol.">
        <title>Genomes of ubiquitous marine and hypersaline Hydrogenovibrio, Thiomicrorhabdus and Thiomicrospira spp. encode a diversity of mechanisms to sustain chemolithoautotrophy in heterogeneous environments.</title>
        <authorList>
            <person name="Scott K.M."/>
            <person name="Williams J."/>
            <person name="Porter C.M.B."/>
            <person name="Russel S."/>
            <person name="Harmer T.L."/>
            <person name="Paul J.H."/>
            <person name="Antonen K.M."/>
            <person name="Bridges M.K."/>
            <person name="Camper G.J."/>
            <person name="Campla C.K."/>
            <person name="Casella L.G."/>
            <person name="Chase E."/>
            <person name="Conrad J.W."/>
            <person name="Cruz M.C."/>
            <person name="Dunlap D.S."/>
            <person name="Duran L."/>
            <person name="Fahsbender E.M."/>
            <person name="Goldsmith D.B."/>
            <person name="Keeley R.F."/>
            <person name="Kondoff M.R."/>
            <person name="Kussy B.I."/>
            <person name="Lane M.K."/>
            <person name="Lawler S."/>
            <person name="Leigh B.A."/>
            <person name="Lewis C."/>
            <person name="Lostal L.M."/>
            <person name="Marking D."/>
            <person name="Mancera P.A."/>
            <person name="McClenthan E.C."/>
            <person name="McIntyre E.A."/>
            <person name="Mine J.A."/>
            <person name="Modi S."/>
            <person name="Moore B.D."/>
            <person name="Morgan W.A."/>
            <person name="Nelson K.M."/>
            <person name="Nguyen K.N."/>
            <person name="Ogburn N."/>
            <person name="Parrino D.G."/>
            <person name="Pedapudi A.D."/>
            <person name="Pelham R.P."/>
            <person name="Preece A.M."/>
            <person name="Rampersad E.A."/>
            <person name="Richardson J.C."/>
            <person name="Rodgers C.M."/>
            <person name="Schaffer B.L."/>
            <person name="Sheridan N.E."/>
            <person name="Solone M.R."/>
            <person name="Staley Z.R."/>
            <person name="Tabuchi M."/>
            <person name="Waide R.J."/>
            <person name="Wanjugi P.W."/>
            <person name="Young S."/>
            <person name="Clum A."/>
            <person name="Daum C."/>
            <person name="Huntemann M."/>
            <person name="Ivanova N."/>
            <person name="Kyrpides N."/>
            <person name="Mikhailova N."/>
            <person name="Palaniappan K."/>
            <person name="Pillay M."/>
            <person name="Reddy T.B.K."/>
            <person name="Shapiro N."/>
            <person name="Stamatis D."/>
            <person name="Varghese N."/>
            <person name="Woyke T."/>
            <person name="Boden R."/>
            <person name="Freyermuth S.K."/>
            <person name="Kerfeld C.A."/>
        </authorList>
    </citation>
    <scope>NUCLEOTIDE SEQUENCE [LARGE SCALE GENOMIC DNA]</scope>
    <source>
        <strain evidence="1 2">JR-2</strain>
    </source>
</reference>
<dbReference type="RefSeq" id="WP_128384259.1">
    <property type="nucleotide sequence ID" value="NZ_CP035033.1"/>
</dbReference>
<dbReference type="EMBL" id="CP035033">
    <property type="protein sequence ID" value="QAB14455.1"/>
    <property type="molecule type" value="Genomic_DNA"/>
</dbReference>
<evidence type="ECO:0000313" key="1">
    <source>
        <dbReference type="EMBL" id="QAB14455.1"/>
    </source>
</evidence>